<keyword evidence="3" id="KW-1185">Reference proteome</keyword>
<feature type="compositionally biased region" description="Polar residues" evidence="1">
    <location>
        <begin position="41"/>
        <end position="50"/>
    </location>
</feature>
<comment type="caution">
    <text evidence="2">The sequence shown here is derived from an EMBL/GenBank/DDBJ whole genome shotgun (WGS) entry which is preliminary data.</text>
</comment>
<sequence length="50" mass="5830">MTFDSSPDERELPQYDELRLKHFSNKDRVPVRDSNKAGPQHQASTPEYLV</sequence>
<protein>
    <submittedName>
        <fullName evidence="2">Uncharacterized protein</fullName>
    </submittedName>
</protein>
<evidence type="ECO:0000313" key="2">
    <source>
        <dbReference type="EMBL" id="KAF7506464.1"/>
    </source>
</evidence>
<evidence type="ECO:0000256" key="1">
    <source>
        <dbReference type="SAM" id="MobiDB-lite"/>
    </source>
</evidence>
<gene>
    <name evidence="2" type="ORF">GJ744_011714</name>
</gene>
<proteinExistence type="predicted"/>
<evidence type="ECO:0000313" key="3">
    <source>
        <dbReference type="Proteomes" id="UP000606974"/>
    </source>
</evidence>
<feature type="region of interest" description="Disordered" evidence="1">
    <location>
        <begin position="1"/>
        <end position="50"/>
    </location>
</feature>
<dbReference type="EMBL" id="JAACFV010000086">
    <property type="protein sequence ID" value="KAF7506464.1"/>
    <property type="molecule type" value="Genomic_DNA"/>
</dbReference>
<feature type="compositionally biased region" description="Basic and acidic residues" evidence="1">
    <location>
        <begin position="7"/>
        <end position="35"/>
    </location>
</feature>
<name>A0A8H7AFG2_9EURO</name>
<dbReference type="Proteomes" id="UP000606974">
    <property type="component" value="Unassembled WGS sequence"/>
</dbReference>
<accession>A0A8H7AFG2</accession>
<dbReference type="AlphaFoldDB" id="A0A8H7AFG2"/>
<reference evidence="2" key="1">
    <citation type="submission" date="2020-02" db="EMBL/GenBank/DDBJ databases">
        <authorList>
            <person name="Palmer J.M."/>
        </authorList>
    </citation>
    <scope>NUCLEOTIDE SEQUENCE</scope>
    <source>
        <strain evidence="2">EPUS1.4</strain>
        <tissue evidence="2">Thallus</tissue>
    </source>
</reference>
<organism evidence="2 3">
    <name type="scientific">Endocarpon pusillum</name>
    <dbReference type="NCBI Taxonomy" id="364733"/>
    <lineage>
        <taxon>Eukaryota</taxon>
        <taxon>Fungi</taxon>
        <taxon>Dikarya</taxon>
        <taxon>Ascomycota</taxon>
        <taxon>Pezizomycotina</taxon>
        <taxon>Eurotiomycetes</taxon>
        <taxon>Chaetothyriomycetidae</taxon>
        <taxon>Verrucariales</taxon>
        <taxon>Verrucariaceae</taxon>
        <taxon>Endocarpon</taxon>
    </lineage>
</organism>